<comment type="caution">
    <text evidence="2">The sequence shown here is derived from an EMBL/GenBank/DDBJ whole genome shotgun (WGS) entry which is preliminary data.</text>
</comment>
<feature type="compositionally biased region" description="Basic and acidic residues" evidence="1">
    <location>
        <begin position="25"/>
        <end position="39"/>
    </location>
</feature>
<dbReference type="AlphaFoldDB" id="A0A401U4R3"/>
<evidence type="ECO:0000313" key="3">
    <source>
        <dbReference type="Proteomes" id="UP000287033"/>
    </source>
</evidence>
<keyword evidence="3" id="KW-1185">Reference proteome</keyword>
<evidence type="ECO:0000256" key="1">
    <source>
        <dbReference type="SAM" id="MobiDB-lite"/>
    </source>
</evidence>
<sequence length="64" mass="7086">PPQRPLGQTDHLQTLLHVAHSRGHRPGEAERRETQKCDGEVPGVFPDQTVPQESGRIRAVGRQA</sequence>
<dbReference type="Proteomes" id="UP000287033">
    <property type="component" value="Unassembled WGS sequence"/>
</dbReference>
<feature type="non-terminal residue" evidence="2">
    <location>
        <position position="1"/>
    </location>
</feature>
<accession>A0A401U4R3</accession>
<organism evidence="2 3">
    <name type="scientific">Chiloscyllium punctatum</name>
    <name type="common">Brownbanded bambooshark</name>
    <name type="synonym">Hemiscyllium punctatum</name>
    <dbReference type="NCBI Taxonomy" id="137246"/>
    <lineage>
        <taxon>Eukaryota</taxon>
        <taxon>Metazoa</taxon>
        <taxon>Chordata</taxon>
        <taxon>Craniata</taxon>
        <taxon>Vertebrata</taxon>
        <taxon>Chondrichthyes</taxon>
        <taxon>Elasmobranchii</taxon>
        <taxon>Galeomorphii</taxon>
        <taxon>Galeoidea</taxon>
        <taxon>Orectolobiformes</taxon>
        <taxon>Hemiscylliidae</taxon>
        <taxon>Chiloscyllium</taxon>
    </lineage>
</organism>
<name>A0A401U4R3_CHIPU</name>
<protein>
    <submittedName>
        <fullName evidence="2">Uncharacterized protein</fullName>
    </submittedName>
</protein>
<proteinExistence type="predicted"/>
<reference evidence="2 3" key="1">
    <citation type="journal article" date="2018" name="Nat. Ecol. Evol.">
        <title>Shark genomes provide insights into elasmobranch evolution and the origin of vertebrates.</title>
        <authorList>
            <person name="Hara Y"/>
            <person name="Yamaguchi K"/>
            <person name="Onimaru K"/>
            <person name="Kadota M"/>
            <person name="Koyanagi M"/>
            <person name="Keeley SD"/>
            <person name="Tatsumi K"/>
            <person name="Tanaka K"/>
            <person name="Motone F"/>
            <person name="Kageyama Y"/>
            <person name="Nozu R"/>
            <person name="Adachi N"/>
            <person name="Nishimura O"/>
            <person name="Nakagawa R"/>
            <person name="Tanegashima C"/>
            <person name="Kiyatake I"/>
            <person name="Matsumoto R"/>
            <person name="Murakumo K"/>
            <person name="Nishida K"/>
            <person name="Terakita A"/>
            <person name="Kuratani S"/>
            <person name="Sato K"/>
            <person name="Hyodo S Kuraku.S."/>
        </authorList>
    </citation>
    <scope>NUCLEOTIDE SEQUENCE [LARGE SCALE GENOMIC DNA]</scope>
</reference>
<evidence type="ECO:0000313" key="2">
    <source>
        <dbReference type="EMBL" id="GCC49786.1"/>
    </source>
</evidence>
<dbReference type="EMBL" id="BEZZ01280152">
    <property type="protein sequence ID" value="GCC49786.1"/>
    <property type="molecule type" value="Genomic_DNA"/>
</dbReference>
<gene>
    <name evidence="2" type="ORF">chiPu_0034037</name>
</gene>
<feature type="region of interest" description="Disordered" evidence="1">
    <location>
        <begin position="19"/>
        <end position="64"/>
    </location>
</feature>